<feature type="compositionally biased region" description="Low complexity" evidence="1">
    <location>
        <begin position="650"/>
        <end position="665"/>
    </location>
</feature>
<comment type="caution">
    <text evidence="3">The sequence shown here is derived from an EMBL/GenBank/DDBJ whole genome shotgun (WGS) entry which is preliminary data.</text>
</comment>
<protein>
    <recommendedName>
        <fullName evidence="5">Protein brambleberry</fullName>
    </recommendedName>
</protein>
<proteinExistence type="predicted"/>
<accession>A0A5N5NDS3</accession>
<keyword evidence="2" id="KW-0472">Membrane</keyword>
<keyword evidence="2" id="KW-0812">Transmembrane</keyword>
<gene>
    <name evidence="3" type="ORF">PHYPO_G00245250</name>
</gene>
<feature type="region of interest" description="Disordered" evidence="1">
    <location>
        <begin position="602"/>
        <end position="624"/>
    </location>
</feature>
<dbReference type="PANTHER" id="PTHR33538">
    <property type="entry name" value="PROTEIN GAMETE EXPRESSED 1"/>
    <property type="match status" value="1"/>
</dbReference>
<dbReference type="EMBL" id="VFJC01000010">
    <property type="protein sequence ID" value="KAB5565765.1"/>
    <property type="molecule type" value="Genomic_DNA"/>
</dbReference>
<evidence type="ECO:0008006" key="5">
    <source>
        <dbReference type="Google" id="ProtNLM"/>
    </source>
</evidence>
<evidence type="ECO:0000256" key="1">
    <source>
        <dbReference type="SAM" id="MobiDB-lite"/>
    </source>
</evidence>
<feature type="transmembrane region" description="Helical" evidence="2">
    <location>
        <begin position="500"/>
        <end position="524"/>
    </location>
</feature>
<sequence length="705" mass="78006">MVSGGNFCLKKENKIELACNRCSLAASFPFKWLKRNRDASSAPGAHTQELYSSAVRRHSHIQTAITAREVWWSNFWGQMVQRHLISMESWMLLGCVLTLCGEADAFFEWMKKVAPAPPLVPAAMPTHQTAVRSDGPPFEMSVTDEKILAEAKMMDMSPLDSCHFRVVSQLKATCNGLSEEQLAKLGVALFNCQSEVEGRRTFLCTEEMSIKECTADMDSDTWNAYHIVSNRARSVCYATRQQQFRRQTELTVNALISTATNQLDAMKDLKEGQRELRDMTAASLDRLLEGHSALQLQQGALKEGQEQLDASISANLQRLAQEKALISTGQQLVAQLIQGVTQRIENVSEQLKSQGTDVQEGHQAILNDLAEVRGRAQEIYSKMELNMNGVLQQQNTTVQFYAELMRKLERMNSTLGYMLTYLDSMQSRLEDRLHMIQGYLGWAGLSLRAVWICVMHAGYFLFSAVLLSFLQCPTFSRASLLITVPINAIAEINQQSALDLVTLSLLLFTLSLARWFVLQLLWALSNLKGQKCSDVHAALLAPPVEKTPEQSPIPAYSPATSSTPLEGDLDCDLESEVPCQDQYSFMTGDPCMVALSPSHTYRPPSHGRLSVGTPSHSTPRLKSRHGLGGAVLESITQRNLGGVLDAVSHSRSSSPNQSIASNSSFSGRPLCSGTTRLGQPCKKRALAGQDFCRVHEGGHNSYSHL</sequence>
<evidence type="ECO:0000256" key="2">
    <source>
        <dbReference type="SAM" id="Phobius"/>
    </source>
</evidence>
<feature type="transmembrane region" description="Helical" evidence="2">
    <location>
        <begin position="449"/>
        <end position="470"/>
    </location>
</feature>
<name>A0A5N5NDS3_PANHP</name>
<dbReference type="AlphaFoldDB" id="A0A5N5NDS3"/>
<dbReference type="Proteomes" id="UP000327468">
    <property type="component" value="Chromosome 9"/>
</dbReference>
<evidence type="ECO:0000313" key="4">
    <source>
        <dbReference type="Proteomes" id="UP000327468"/>
    </source>
</evidence>
<reference evidence="3 4" key="1">
    <citation type="submission" date="2019-06" db="EMBL/GenBank/DDBJ databases">
        <title>A chromosome-scale genome assembly of the striped catfish, Pangasianodon hypophthalmus.</title>
        <authorList>
            <person name="Wen M."/>
            <person name="Zahm M."/>
            <person name="Roques C."/>
            <person name="Cabau C."/>
            <person name="Klopp C."/>
            <person name="Donnadieu C."/>
            <person name="Jouanno E."/>
            <person name="Avarre J.-C."/>
            <person name="Campet M."/>
            <person name="Ha T.T.T."/>
            <person name="Dugue R."/>
            <person name="Lampietro C."/>
            <person name="Louis A."/>
            <person name="Herpin A."/>
            <person name="Echchiki A."/>
            <person name="Berthelot C."/>
            <person name="Parey E."/>
            <person name="Roest-Crollius H."/>
            <person name="Braasch I."/>
            <person name="Postlethwait J."/>
            <person name="Bobe J."/>
            <person name="Montfort J."/>
            <person name="Bouchez O."/>
            <person name="Begum T."/>
            <person name="Schartl M."/>
            <person name="Guiguen Y."/>
        </authorList>
    </citation>
    <scope>NUCLEOTIDE SEQUENCE [LARGE SCALE GENOMIC DNA]</scope>
    <source>
        <strain evidence="3 4">Indonesia</strain>
        <tissue evidence="3">Blood</tissue>
    </source>
</reference>
<organism evidence="3 4">
    <name type="scientific">Pangasianodon hypophthalmus</name>
    <name type="common">Striped catfish</name>
    <name type="synonym">Helicophagus hypophthalmus</name>
    <dbReference type="NCBI Taxonomy" id="310915"/>
    <lineage>
        <taxon>Eukaryota</taxon>
        <taxon>Metazoa</taxon>
        <taxon>Chordata</taxon>
        <taxon>Craniata</taxon>
        <taxon>Vertebrata</taxon>
        <taxon>Euteleostomi</taxon>
        <taxon>Actinopterygii</taxon>
        <taxon>Neopterygii</taxon>
        <taxon>Teleostei</taxon>
        <taxon>Ostariophysi</taxon>
        <taxon>Siluriformes</taxon>
        <taxon>Pangasiidae</taxon>
        <taxon>Pangasianodon</taxon>
    </lineage>
</organism>
<evidence type="ECO:0000313" key="3">
    <source>
        <dbReference type="EMBL" id="KAB5565765.1"/>
    </source>
</evidence>
<dbReference type="PANTHER" id="PTHR33538:SF1">
    <property type="entry name" value="PROTEIN BRAMBLEBERRY"/>
    <property type="match status" value="1"/>
</dbReference>
<dbReference type="InterPro" id="IPR040346">
    <property type="entry name" value="GEX1/Brambleberry"/>
</dbReference>
<keyword evidence="2" id="KW-1133">Transmembrane helix</keyword>
<feature type="region of interest" description="Disordered" evidence="1">
    <location>
        <begin position="646"/>
        <end position="665"/>
    </location>
</feature>
<keyword evidence="4" id="KW-1185">Reference proteome</keyword>